<keyword evidence="4 5" id="KW-0472">Membrane</keyword>
<dbReference type="Proteomes" id="UP000318065">
    <property type="component" value="Chromosome"/>
</dbReference>
<evidence type="ECO:0000256" key="3">
    <source>
        <dbReference type="ARBA" id="ARBA00022989"/>
    </source>
</evidence>
<dbReference type="PANTHER" id="PTHR33514">
    <property type="entry name" value="PROTEIN ABCI12, CHLOROPLASTIC"/>
    <property type="match status" value="1"/>
</dbReference>
<accession>A0A510HHS8</accession>
<dbReference type="AlphaFoldDB" id="A0A510HHS8"/>
<dbReference type="GO" id="GO:0005886">
    <property type="term" value="C:plasma membrane"/>
    <property type="evidence" value="ECO:0007669"/>
    <property type="project" value="TreeGrafter"/>
</dbReference>
<evidence type="ECO:0000256" key="1">
    <source>
        <dbReference type="ARBA" id="ARBA00004141"/>
    </source>
</evidence>
<name>A0A510HHS8_9ACTN</name>
<evidence type="ECO:0000256" key="4">
    <source>
        <dbReference type="ARBA" id="ARBA00023136"/>
    </source>
</evidence>
<gene>
    <name evidence="6" type="primary">ecfT_1</name>
    <name evidence="6" type="ORF">RxyAA322_14060</name>
</gene>
<comment type="subcellular location">
    <subcellularLocation>
        <location evidence="1">Membrane</location>
        <topology evidence="1">Multi-pass membrane protein</topology>
    </subcellularLocation>
</comment>
<feature type="transmembrane region" description="Helical" evidence="5">
    <location>
        <begin position="108"/>
        <end position="128"/>
    </location>
</feature>
<proteinExistence type="predicted"/>
<reference evidence="6" key="1">
    <citation type="journal article" date="2019" name="Microbiol. Resour. Announc.">
        <title>Complete Genome Sequence of Rubrobacter xylanophilus Strain AA3-22, Isolated from Arima Onsen in Japan.</title>
        <authorList>
            <person name="Tomariguchi N."/>
            <person name="Miyazaki K."/>
        </authorList>
    </citation>
    <scope>NUCLEOTIDE SEQUENCE [LARGE SCALE GENOMIC DNA]</scope>
    <source>
        <strain evidence="6">AA3-22</strain>
    </source>
</reference>
<dbReference type="Pfam" id="PF02361">
    <property type="entry name" value="CbiQ"/>
    <property type="match status" value="1"/>
</dbReference>
<feature type="transmembrane region" description="Helical" evidence="5">
    <location>
        <begin position="70"/>
        <end position="88"/>
    </location>
</feature>
<dbReference type="EMBL" id="AP019791">
    <property type="protein sequence ID" value="BBL79552.1"/>
    <property type="molecule type" value="Genomic_DNA"/>
</dbReference>
<evidence type="ECO:0000256" key="5">
    <source>
        <dbReference type="SAM" id="Phobius"/>
    </source>
</evidence>
<evidence type="ECO:0000256" key="2">
    <source>
        <dbReference type="ARBA" id="ARBA00022692"/>
    </source>
</evidence>
<dbReference type="CDD" id="cd16914">
    <property type="entry name" value="EcfT"/>
    <property type="match status" value="1"/>
</dbReference>
<sequence>MIAGGGSIGQFHPASSPLHALDPRAKLLAAAMLVVGLFLVDSMAGMALVLAAVAGAAAASRVPPAAFGRLLRPVLFIVALTALFQVLFSREGPLLFGWGPLEVHQGGVRMGVFLALRIALLVSSAALVTATTSPVALADALEDLLSPLRRLRFPVHEMAMMMTIALRFIPTLDEEAQKIMRAQAARGADFSEGGAAGRLRAVLPVLVPLVVGAFRRADELAEAMESRGYRGGEGRTRYRELRFGPRDGAALAVVVIVLGGAVAL</sequence>
<dbReference type="PANTHER" id="PTHR33514:SF13">
    <property type="entry name" value="PROTEIN ABCI12, CHLOROPLASTIC"/>
    <property type="match status" value="1"/>
</dbReference>
<keyword evidence="3 5" id="KW-1133">Transmembrane helix</keyword>
<evidence type="ECO:0000313" key="7">
    <source>
        <dbReference type="Proteomes" id="UP000318065"/>
    </source>
</evidence>
<organism evidence="6 7">
    <name type="scientific">Rubrobacter xylanophilus</name>
    <dbReference type="NCBI Taxonomy" id="49319"/>
    <lineage>
        <taxon>Bacteria</taxon>
        <taxon>Bacillati</taxon>
        <taxon>Actinomycetota</taxon>
        <taxon>Rubrobacteria</taxon>
        <taxon>Rubrobacterales</taxon>
        <taxon>Rubrobacteraceae</taxon>
        <taxon>Rubrobacter</taxon>
    </lineage>
</organism>
<evidence type="ECO:0000313" key="6">
    <source>
        <dbReference type="EMBL" id="BBL79552.1"/>
    </source>
</evidence>
<dbReference type="InterPro" id="IPR003339">
    <property type="entry name" value="ABC/ECF_trnsptr_transmembrane"/>
</dbReference>
<protein>
    <submittedName>
        <fullName evidence="6">Energy-coupling factor transporter transmembrane protein EcfT</fullName>
    </submittedName>
</protein>
<feature type="transmembrane region" description="Helical" evidence="5">
    <location>
        <begin position="27"/>
        <end position="58"/>
    </location>
</feature>
<keyword evidence="2 5" id="KW-0812">Transmembrane</keyword>
<keyword evidence="7" id="KW-1185">Reference proteome</keyword>